<keyword evidence="3" id="KW-1185">Reference proteome</keyword>
<dbReference type="Gene3D" id="3.30.420.200">
    <property type="match status" value="1"/>
</dbReference>
<dbReference type="InterPro" id="IPR043129">
    <property type="entry name" value="ATPase_NBD"/>
</dbReference>
<dbReference type="InterPro" id="IPR000905">
    <property type="entry name" value="Gcp-like_dom"/>
</dbReference>
<dbReference type="Proteomes" id="UP000250796">
    <property type="component" value="Chromosome MESINF"/>
</dbReference>
<gene>
    <name evidence="2" type="ORF">MESINF_1954</name>
</gene>
<sequence>MKYLIVDTSSRTLLLSASNGKGDVSLSLKDLDRHGAILAVVIKQFLDLLEISPADLDFLGAGVGPGSLTGLRVGLSTIKGISLPYNIPVVPFNSFDPLAEGICFDDFVICRKGREGHFYWRTYLKKRPGETLFSSIVEIKEKLDKSIVVCSERNEELVDFQDYRTFLLEPSPVLMRKIVLEAFRSGKILSGLDLEPVYLQKSVAEINWDGRNSRKT</sequence>
<dbReference type="AlphaFoldDB" id="A0A7Z7LH30"/>
<organism evidence="2 3">
    <name type="scientific">Mesotoga infera</name>
    <dbReference type="NCBI Taxonomy" id="1236046"/>
    <lineage>
        <taxon>Bacteria</taxon>
        <taxon>Thermotogati</taxon>
        <taxon>Thermotogota</taxon>
        <taxon>Thermotogae</taxon>
        <taxon>Kosmotogales</taxon>
        <taxon>Kosmotogaceae</taxon>
        <taxon>Mesotoga</taxon>
    </lineage>
</organism>
<dbReference type="CDD" id="cd24032">
    <property type="entry name" value="ASKHA_NBD_TsaB"/>
    <property type="match status" value="1"/>
</dbReference>
<name>A0A7Z7LH30_9BACT</name>
<dbReference type="EMBL" id="LS974202">
    <property type="protein sequence ID" value="SSC13394.1"/>
    <property type="molecule type" value="Genomic_DNA"/>
</dbReference>
<accession>A0A7Z7LH30</accession>
<dbReference type="RefSeq" id="WP_169699546.1">
    <property type="nucleotide sequence ID" value="NZ_LS974202.1"/>
</dbReference>
<protein>
    <submittedName>
        <fullName evidence="2">Universal bacterial protein YeaZ</fullName>
    </submittedName>
</protein>
<reference evidence="2 3" key="1">
    <citation type="submission" date="2017-01" db="EMBL/GenBank/DDBJ databases">
        <authorList>
            <person name="Erauso G."/>
        </authorList>
    </citation>
    <scope>NUCLEOTIDE SEQUENCE [LARGE SCALE GENOMIC DNA]</scope>
    <source>
        <strain evidence="2">MESINF1</strain>
    </source>
</reference>
<dbReference type="Pfam" id="PF00814">
    <property type="entry name" value="TsaD"/>
    <property type="match status" value="1"/>
</dbReference>
<evidence type="ECO:0000259" key="1">
    <source>
        <dbReference type="Pfam" id="PF00814"/>
    </source>
</evidence>
<evidence type="ECO:0000313" key="3">
    <source>
        <dbReference type="Proteomes" id="UP000250796"/>
    </source>
</evidence>
<dbReference type="Gene3D" id="3.30.420.40">
    <property type="match status" value="1"/>
</dbReference>
<dbReference type="GO" id="GO:0002949">
    <property type="term" value="P:tRNA threonylcarbamoyladenosine modification"/>
    <property type="evidence" value="ECO:0007669"/>
    <property type="project" value="InterPro"/>
</dbReference>
<dbReference type="KEGG" id="minf:MESINF_1954"/>
<dbReference type="NCBIfam" id="TIGR03725">
    <property type="entry name" value="T6A_YeaZ"/>
    <property type="match status" value="1"/>
</dbReference>
<evidence type="ECO:0000313" key="2">
    <source>
        <dbReference type="EMBL" id="SSC13394.1"/>
    </source>
</evidence>
<feature type="domain" description="Gcp-like" evidence="1">
    <location>
        <begin position="33"/>
        <end position="123"/>
    </location>
</feature>
<proteinExistence type="predicted"/>
<dbReference type="SUPFAM" id="SSF53067">
    <property type="entry name" value="Actin-like ATPase domain"/>
    <property type="match status" value="1"/>
</dbReference>
<dbReference type="InterPro" id="IPR022496">
    <property type="entry name" value="T6A_TsaB"/>
</dbReference>